<gene>
    <name evidence="4" type="ORF">ACFP3U_31100</name>
</gene>
<keyword evidence="4" id="KW-0067">ATP-binding</keyword>
<dbReference type="SUPFAM" id="SSF55874">
    <property type="entry name" value="ATPase domain of HSP90 chaperone/DNA topoisomerase II/histidine kinase"/>
    <property type="match status" value="1"/>
</dbReference>
<dbReference type="GO" id="GO:0005524">
    <property type="term" value="F:ATP binding"/>
    <property type="evidence" value="ECO:0007669"/>
    <property type="project" value="UniProtKB-KW"/>
</dbReference>
<organism evidence="4 5">
    <name type="scientific">Kitasatospora misakiensis</name>
    <dbReference type="NCBI Taxonomy" id="67330"/>
    <lineage>
        <taxon>Bacteria</taxon>
        <taxon>Bacillati</taxon>
        <taxon>Actinomycetota</taxon>
        <taxon>Actinomycetes</taxon>
        <taxon>Kitasatosporales</taxon>
        <taxon>Streptomycetaceae</taxon>
        <taxon>Kitasatospora</taxon>
    </lineage>
</organism>
<proteinExistence type="predicted"/>
<dbReference type="Proteomes" id="UP001595975">
    <property type="component" value="Unassembled WGS sequence"/>
</dbReference>
<evidence type="ECO:0000313" key="5">
    <source>
        <dbReference type="Proteomes" id="UP001595975"/>
    </source>
</evidence>
<dbReference type="CDD" id="cd16936">
    <property type="entry name" value="HATPase_RsbW-like"/>
    <property type="match status" value="1"/>
</dbReference>
<dbReference type="RefSeq" id="WP_380229073.1">
    <property type="nucleotide sequence ID" value="NZ_JBHSOF010000056.1"/>
</dbReference>
<dbReference type="PANTHER" id="PTHR35526:SF3">
    <property type="entry name" value="ANTI-SIGMA-F FACTOR RSBW"/>
    <property type="match status" value="1"/>
</dbReference>
<dbReference type="EMBL" id="JBHSOF010000056">
    <property type="protein sequence ID" value="MFC5667403.1"/>
    <property type="molecule type" value="Genomic_DNA"/>
</dbReference>
<sequence>MCETSFNLSAVPESVGVARRRLRDVLRIAGVGLPEDRADSAELLVSELVTNALRHAVGEIGVEVAIGVAVLRVSVRDRSDRAPQLRTAGDLDTGGRGLALVEALASRYGWGPAEGGGKVVWFELPLAGPTATGPAGATVATAGVALWMVALGAHTLLRAAGRRPQLRDPVVAA</sequence>
<name>A0ABW0XCF9_9ACTN</name>
<keyword evidence="1" id="KW-0418">Kinase</keyword>
<dbReference type="PANTHER" id="PTHR35526">
    <property type="entry name" value="ANTI-SIGMA-F FACTOR RSBW-RELATED"/>
    <property type="match status" value="1"/>
</dbReference>
<keyword evidence="1" id="KW-0723">Serine/threonine-protein kinase</keyword>
<dbReference type="Gene3D" id="3.30.565.10">
    <property type="entry name" value="Histidine kinase-like ATPase, C-terminal domain"/>
    <property type="match status" value="1"/>
</dbReference>
<keyword evidence="2" id="KW-0812">Transmembrane</keyword>
<keyword evidence="4" id="KW-0547">Nucleotide-binding</keyword>
<comment type="caution">
    <text evidence="4">The sequence shown here is derived from an EMBL/GenBank/DDBJ whole genome shotgun (WGS) entry which is preliminary data.</text>
</comment>
<dbReference type="Pfam" id="PF13581">
    <property type="entry name" value="HATPase_c_2"/>
    <property type="match status" value="1"/>
</dbReference>
<reference evidence="5" key="1">
    <citation type="journal article" date="2019" name="Int. J. Syst. Evol. Microbiol.">
        <title>The Global Catalogue of Microorganisms (GCM) 10K type strain sequencing project: providing services to taxonomists for standard genome sequencing and annotation.</title>
        <authorList>
            <consortium name="The Broad Institute Genomics Platform"/>
            <consortium name="The Broad Institute Genome Sequencing Center for Infectious Disease"/>
            <person name="Wu L."/>
            <person name="Ma J."/>
        </authorList>
    </citation>
    <scope>NUCLEOTIDE SEQUENCE [LARGE SCALE GENOMIC DNA]</scope>
    <source>
        <strain evidence="5">CGMCC 4.1437</strain>
    </source>
</reference>
<evidence type="ECO:0000259" key="3">
    <source>
        <dbReference type="Pfam" id="PF13581"/>
    </source>
</evidence>
<evidence type="ECO:0000313" key="4">
    <source>
        <dbReference type="EMBL" id="MFC5667403.1"/>
    </source>
</evidence>
<feature type="domain" description="Histidine kinase/HSP90-like ATPase" evidence="3">
    <location>
        <begin position="9"/>
        <end position="122"/>
    </location>
</feature>
<dbReference type="InterPro" id="IPR036890">
    <property type="entry name" value="HATPase_C_sf"/>
</dbReference>
<keyword evidence="5" id="KW-1185">Reference proteome</keyword>
<keyword evidence="1" id="KW-0808">Transferase</keyword>
<evidence type="ECO:0000256" key="1">
    <source>
        <dbReference type="ARBA" id="ARBA00022527"/>
    </source>
</evidence>
<feature type="transmembrane region" description="Helical" evidence="2">
    <location>
        <begin position="135"/>
        <end position="157"/>
    </location>
</feature>
<protein>
    <submittedName>
        <fullName evidence="4">ATP-binding protein</fullName>
    </submittedName>
</protein>
<keyword evidence="2" id="KW-1133">Transmembrane helix</keyword>
<dbReference type="InterPro" id="IPR003594">
    <property type="entry name" value="HATPase_dom"/>
</dbReference>
<evidence type="ECO:0000256" key="2">
    <source>
        <dbReference type="SAM" id="Phobius"/>
    </source>
</evidence>
<keyword evidence="2" id="KW-0472">Membrane</keyword>
<accession>A0ABW0XCF9</accession>
<dbReference type="InterPro" id="IPR050267">
    <property type="entry name" value="Anti-sigma-factor_SerPK"/>
</dbReference>